<dbReference type="GeneID" id="92812265"/>
<dbReference type="SUPFAM" id="SSF53187">
    <property type="entry name" value="Zn-dependent exopeptidases"/>
    <property type="match status" value="1"/>
</dbReference>
<evidence type="ECO:0000256" key="4">
    <source>
        <dbReference type="ARBA" id="ARBA00022833"/>
    </source>
</evidence>
<feature type="domain" description="Succinylglutamate desuccinylase/Aspartoacylase catalytic" evidence="5">
    <location>
        <begin position="28"/>
        <end position="248"/>
    </location>
</feature>
<dbReference type="AlphaFoldDB" id="A0A175VFJ4"/>
<dbReference type="Pfam" id="PF24827">
    <property type="entry name" value="AstE_AspA_cat"/>
    <property type="match status" value="1"/>
</dbReference>
<keyword evidence="3" id="KW-0378">Hydrolase</keyword>
<comment type="caution">
    <text evidence="6">The sequence shown here is derived from an EMBL/GenBank/DDBJ whole genome shotgun (WGS) entry which is preliminary data.</text>
</comment>
<sequence length="359" mass="38669">MKEIKLPMPGGTPGSQRVLQAWEFGSSGPLAYLQAGLHADELPGVLALHRLRPHLMTLEQQGALLGRIRLVPQANPIGLSQWHFGLHQGRFLAATGQNFNRGYPLLVAKGEGEAIPTHLTARDLLLARLAERRPGGELAWLQHTLFGWALEADLVLDIHCDSDALLHLYGHVRQRSQVERLGACLGAGVMLLSEQAGGMSFDDALLQNWYALMEGPQVPVAVTVELRGQQDVADHLAEQDARRLLACLVESGWIDPAFRMPAEPPTCTGGKATPLAAVEVISAPAAGILSYEVAPGDRVLAGQRVGWLTDAQTGERIALTAHHEGLCYARVLNRLACAGDEVIFLAGEVAHREGDLLGL</sequence>
<comment type="cofactor">
    <cofactor evidence="1">
        <name>Zn(2+)</name>
        <dbReference type="ChEBI" id="CHEBI:29105"/>
    </cofactor>
</comment>
<dbReference type="GO" id="GO:0046872">
    <property type="term" value="F:metal ion binding"/>
    <property type="evidence" value="ECO:0007669"/>
    <property type="project" value="UniProtKB-KW"/>
</dbReference>
<evidence type="ECO:0000313" key="7">
    <source>
        <dbReference type="Proteomes" id="UP000078435"/>
    </source>
</evidence>
<protein>
    <recommendedName>
        <fullName evidence="5">Succinylglutamate desuccinylase/Aspartoacylase catalytic domain-containing protein</fullName>
    </recommendedName>
</protein>
<dbReference type="GO" id="GO:0016788">
    <property type="term" value="F:hydrolase activity, acting on ester bonds"/>
    <property type="evidence" value="ECO:0007669"/>
    <property type="project" value="InterPro"/>
</dbReference>
<organism evidence="6 7">
    <name type="scientific">Aeromonas enteropelogenes</name>
    <name type="common">Aeromonas trota</name>
    <dbReference type="NCBI Taxonomy" id="29489"/>
    <lineage>
        <taxon>Bacteria</taxon>
        <taxon>Pseudomonadati</taxon>
        <taxon>Pseudomonadota</taxon>
        <taxon>Gammaproteobacteria</taxon>
        <taxon>Aeromonadales</taxon>
        <taxon>Aeromonadaceae</taxon>
        <taxon>Aeromonas</taxon>
    </lineage>
</organism>
<dbReference type="Gene3D" id="3.40.630.10">
    <property type="entry name" value="Zn peptidases"/>
    <property type="match status" value="1"/>
</dbReference>
<dbReference type="PANTHER" id="PTHR37326">
    <property type="entry name" value="BLL3975 PROTEIN"/>
    <property type="match status" value="1"/>
</dbReference>
<evidence type="ECO:0000259" key="5">
    <source>
        <dbReference type="Pfam" id="PF24827"/>
    </source>
</evidence>
<dbReference type="InterPro" id="IPR053138">
    <property type="entry name" value="N-alpha-Ac-DABA_deacetylase"/>
</dbReference>
<gene>
    <name evidence="6" type="ORF">LCR_02390</name>
</gene>
<evidence type="ECO:0000256" key="1">
    <source>
        <dbReference type="ARBA" id="ARBA00001947"/>
    </source>
</evidence>
<evidence type="ECO:0000256" key="3">
    <source>
        <dbReference type="ARBA" id="ARBA00022801"/>
    </source>
</evidence>
<name>A0A175VFJ4_AEREN</name>
<keyword evidence="2" id="KW-0479">Metal-binding</keyword>
<proteinExistence type="predicted"/>
<dbReference type="PANTHER" id="PTHR37326:SF1">
    <property type="entry name" value="BLL3975 PROTEIN"/>
    <property type="match status" value="1"/>
</dbReference>
<reference evidence="6 7" key="1">
    <citation type="submission" date="2016-02" db="EMBL/GenBank/DDBJ databases">
        <title>Draft genome sequence of Aeromonas trota strain 1999lcr isolated from cerebrospinal fluid (CSF).</title>
        <authorList>
            <person name="Dallagassa C.B."/>
            <person name="Prediger K.C."/>
            <person name="Weiss V.A."/>
            <person name="Assis F.E."/>
            <person name="Baura V."/>
            <person name="Cruz L.M."/>
            <person name="Souza E.M."/>
            <person name="Pedrosa F.O."/>
            <person name="Fadel-Picheth C.M."/>
        </authorList>
    </citation>
    <scope>NUCLEOTIDE SEQUENCE [LARGE SCALE GENOMIC DNA]</scope>
    <source>
        <strain evidence="6 7">1999lcr</strain>
    </source>
</reference>
<dbReference type="RefSeq" id="WP_042069720.1">
    <property type="nucleotide sequence ID" value="NZ_CDDE01000001.1"/>
</dbReference>
<evidence type="ECO:0000256" key="2">
    <source>
        <dbReference type="ARBA" id="ARBA00022723"/>
    </source>
</evidence>
<evidence type="ECO:0000313" key="6">
    <source>
        <dbReference type="EMBL" id="KXU78762.1"/>
    </source>
</evidence>
<dbReference type="Proteomes" id="UP000078435">
    <property type="component" value="Unassembled WGS sequence"/>
</dbReference>
<dbReference type="OrthoDB" id="527673at2"/>
<keyword evidence="4" id="KW-0862">Zinc</keyword>
<dbReference type="InterPro" id="IPR055438">
    <property type="entry name" value="AstE_AspA_cat"/>
</dbReference>
<dbReference type="EMBL" id="JMGO02000016">
    <property type="protein sequence ID" value="KXU78762.1"/>
    <property type="molecule type" value="Genomic_DNA"/>
</dbReference>
<accession>A0A175VFJ4</accession>